<evidence type="ECO:0000256" key="2">
    <source>
        <dbReference type="ARBA" id="ARBA00010139"/>
    </source>
</evidence>
<protein>
    <submittedName>
        <fullName evidence="4">Uncharacterized protein</fullName>
    </submittedName>
</protein>
<dbReference type="Proteomes" id="UP001161064">
    <property type="component" value="Unassembled WGS sequence"/>
</dbReference>
<keyword evidence="5" id="KW-1185">Reference proteome</keyword>
<dbReference type="PANTHER" id="PTHR43872">
    <property type="entry name" value="MONOOXYGENASE, PUTATIVE (AFU_ORTHOLOGUE AFUA_8G02570)-RELATED"/>
    <property type="match status" value="1"/>
</dbReference>
<comment type="similarity">
    <text evidence="2">Belongs to the FAD-binding monooxygenase family.</text>
</comment>
<comment type="cofactor">
    <cofactor evidence="1">
        <name>FAD</name>
        <dbReference type="ChEBI" id="CHEBI:57692"/>
    </cofactor>
</comment>
<evidence type="ECO:0000256" key="3">
    <source>
        <dbReference type="ARBA" id="ARBA00023033"/>
    </source>
</evidence>
<accession>A0ABQ4PXI0</accession>
<proteinExistence type="inferred from homology"/>
<dbReference type="PANTHER" id="PTHR43872:SF1">
    <property type="entry name" value="MONOOXYGENASE, PUTATIVE (AFU_ORTHOLOGUE AFUA_8G02570)-RELATED"/>
    <property type="match status" value="1"/>
</dbReference>
<dbReference type="RefSeq" id="WP_284360771.1">
    <property type="nucleotide sequence ID" value="NZ_BPFZ01000013.1"/>
</dbReference>
<comment type="caution">
    <text evidence="4">The sequence shown here is derived from an EMBL/GenBank/DDBJ whole genome shotgun (WGS) entry which is preliminary data.</text>
</comment>
<reference evidence="4" key="2">
    <citation type="journal article" date="2023" name="ISME Commun">
        <title>Characterization of a bloom-associated alphaproteobacterial lineage, 'Candidatus Phycosocius': insights into freshwater algal-bacterial interactions.</title>
        <authorList>
            <person name="Tanabe Y."/>
            <person name="Yamaguchi H."/>
            <person name="Yoshida M."/>
            <person name="Kai A."/>
            <person name="Okazaki Y."/>
        </authorList>
    </citation>
    <scope>NUCLEOTIDE SEQUENCE</scope>
    <source>
        <strain evidence="4">BOTRYCO-1</strain>
    </source>
</reference>
<keyword evidence="3" id="KW-0503">Monooxygenase</keyword>
<sequence>MNVTATGLKLQVLWEVDFEVDFSKTFSYKGIMYSGVHNLASAFGYTNASWTLRADLTAEYICRLLSHMDQTGQTKCKPKIGAIAPTLTPWLAFRLGYVTRAMASFPKQGDVASWNVHQNYMLDRLAFRFGTLDDQIMRFSKPPRFKV</sequence>
<evidence type="ECO:0000313" key="5">
    <source>
        <dbReference type="Proteomes" id="UP001161064"/>
    </source>
</evidence>
<dbReference type="InterPro" id="IPR051820">
    <property type="entry name" value="FAD-binding_MO"/>
</dbReference>
<evidence type="ECO:0000313" key="4">
    <source>
        <dbReference type="EMBL" id="GIU67747.1"/>
    </source>
</evidence>
<evidence type="ECO:0000256" key="1">
    <source>
        <dbReference type="ARBA" id="ARBA00001974"/>
    </source>
</evidence>
<gene>
    <name evidence="4" type="ORF">PsB1_1901</name>
</gene>
<dbReference type="EMBL" id="BPFZ01000013">
    <property type="protein sequence ID" value="GIU67747.1"/>
    <property type="molecule type" value="Genomic_DNA"/>
</dbReference>
<reference evidence="4" key="1">
    <citation type="submission" date="2021-05" db="EMBL/GenBank/DDBJ databases">
        <authorList>
            <person name="Tanabe Y."/>
        </authorList>
    </citation>
    <scope>NUCLEOTIDE SEQUENCE</scope>
    <source>
        <strain evidence="4">BOTRYCO-1</strain>
    </source>
</reference>
<name>A0ABQ4PXI0_9PROT</name>
<organism evidence="4 5">
    <name type="scientific">Candidatus Phycosocius spiralis</name>
    <dbReference type="NCBI Taxonomy" id="2815099"/>
    <lineage>
        <taxon>Bacteria</taxon>
        <taxon>Pseudomonadati</taxon>
        <taxon>Pseudomonadota</taxon>
        <taxon>Alphaproteobacteria</taxon>
        <taxon>Caulobacterales</taxon>
        <taxon>Caulobacterales incertae sedis</taxon>
        <taxon>Candidatus Phycosocius</taxon>
    </lineage>
</organism>
<keyword evidence="3" id="KW-0560">Oxidoreductase</keyword>